<protein>
    <submittedName>
        <fullName evidence="1">Uncharacterized protein</fullName>
    </submittedName>
</protein>
<dbReference type="EMBL" id="JX415535">
    <property type="protein sequence ID" value="AFR52032.1"/>
    <property type="molecule type" value="Genomic_DNA"/>
</dbReference>
<organism evidence="1 2">
    <name type="scientific">Escherichia phage ECBP1</name>
    <dbReference type="NCBI Taxonomy" id="1604356"/>
    <lineage>
        <taxon>Viruses</taxon>
        <taxon>Duplodnaviria</taxon>
        <taxon>Heunggongvirae</taxon>
        <taxon>Uroviricota</taxon>
        <taxon>Caudoviricetes</taxon>
        <taxon>Schitoviridae</taxon>
        <taxon>Enquatrovirinae</taxon>
        <taxon>Gamaleyavirus</taxon>
        <taxon>Gamaleyavirus ECBP1</taxon>
    </lineage>
</organism>
<dbReference type="OrthoDB" id="17469at10239"/>
<accession>J9RVR9</accession>
<keyword evidence="2" id="KW-1185">Reference proteome</keyword>
<dbReference type="KEGG" id="vg:13827810"/>
<reference evidence="1 2" key="1">
    <citation type="journal article" date="2012" name="J. Virol.">
        <title>Complete Genome Sequence of the Bacteriophages ECBP1 and ECBP2 Isolated from Two Different Escherichia coli Strains.</title>
        <authorList>
            <person name="Nho S.W."/>
            <person name="Ha M.A."/>
            <person name="Kim K.S."/>
            <person name="Kim T.H."/>
            <person name="Jang H.B."/>
            <person name="Cha I.S."/>
            <person name="Park S.B."/>
            <person name="Kim Y.K."/>
            <person name="Jung T.S."/>
        </authorList>
    </citation>
    <scope>NUCLEOTIDE SEQUENCE [LARGE SCALE GENOMIC DNA]</scope>
</reference>
<gene>
    <name evidence="1" type="ORF">ECBP1_0082</name>
</gene>
<sequence>MKLNTSPYPVQLEVVLDRDTFIKKYKKLKGYEPDLEGCKGYTTYSDNKVLMGIFSDPLPTLIHEVNHFCLWVFDYIGMPINSSNSEAYCYYMDSILEQVLKNER</sequence>
<dbReference type="RefSeq" id="YP_006908851.1">
    <property type="nucleotide sequence ID" value="NC_018854.1"/>
</dbReference>
<proteinExistence type="predicted"/>
<name>J9RVR9_9CAUD</name>
<dbReference type="Proteomes" id="UP000007330">
    <property type="component" value="Segment"/>
</dbReference>
<evidence type="ECO:0000313" key="1">
    <source>
        <dbReference type="EMBL" id="AFR52032.1"/>
    </source>
</evidence>
<dbReference type="GeneID" id="13827810"/>
<evidence type="ECO:0000313" key="2">
    <source>
        <dbReference type="Proteomes" id="UP000007330"/>
    </source>
</evidence>